<dbReference type="GO" id="GO:0031177">
    <property type="term" value="F:phosphopantetheine binding"/>
    <property type="evidence" value="ECO:0007669"/>
    <property type="project" value="InterPro"/>
</dbReference>
<dbReference type="InterPro" id="IPR001227">
    <property type="entry name" value="Ac_transferase_dom_sf"/>
</dbReference>
<keyword evidence="3" id="KW-0808">Transferase</keyword>
<dbReference type="SUPFAM" id="SSF51735">
    <property type="entry name" value="NAD(P)-binding Rossmann-fold domains"/>
    <property type="match status" value="2"/>
</dbReference>
<dbReference type="EMBL" id="QZFV01000134">
    <property type="protein sequence ID" value="RJQ77863.1"/>
    <property type="molecule type" value="Genomic_DNA"/>
</dbReference>
<dbReference type="Pfam" id="PF00698">
    <property type="entry name" value="Acyl_transf_1"/>
    <property type="match status" value="1"/>
</dbReference>
<organism evidence="7 8">
    <name type="scientific">Amycolatopsis panacis</name>
    <dbReference type="NCBI Taxonomy" id="2340917"/>
    <lineage>
        <taxon>Bacteria</taxon>
        <taxon>Bacillati</taxon>
        <taxon>Actinomycetota</taxon>
        <taxon>Actinomycetes</taxon>
        <taxon>Pseudonocardiales</taxon>
        <taxon>Pseudonocardiaceae</taxon>
        <taxon>Amycolatopsis</taxon>
    </lineage>
</organism>
<keyword evidence="8" id="KW-1185">Reference proteome</keyword>
<dbReference type="GO" id="GO:0006633">
    <property type="term" value="P:fatty acid biosynthetic process"/>
    <property type="evidence" value="ECO:0007669"/>
    <property type="project" value="TreeGrafter"/>
</dbReference>
<dbReference type="PANTHER" id="PTHR43775:SF51">
    <property type="entry name" value="INACTIVE PHENOLPHTHIOCEROL SYNTHESIS POLYKETIDE SYNTHASE TYPE I PKS1-RELATED"/>
    <property type="match status" value="1"/>
</dbReference>
<dbReference type="InterPro" id="IPR013968">
    <property type="entry name" value="PKS_KR"/>
</dbReference>
<name>A0A419HNT9_9PSEU</name>
<dbReference type="AlphaFoldDB" id="A0A419HNT9"/>
<evidence type="ECO:0000256" key="3">
    <source>
        <dbReference type="ARBA" id="ARBA00022679"/>
    </source>
</evidence>
<dbReference type="SUPFAM" id="SSF47336">
    <property type="entry name" value="ACP-like"/>
    <property type="match status" value="1"/>
</dbReference>
<dbReference type="OrthoDB" id="9778690at2"/>
<evidence type="ECO:0000256" key="4">
    <source>
        <dbReference type="ARBA" id="ARBA00022737"/>
    </source>
</evidence>
<dbReference type="InterPro" id="IPR016036">
    <property type="entry name" value="Malonyl_transacylase_ACP-bd"/>
</dbReference>
<protein>
    <submittedName>
        <fullName evidence="7">SDR family NAD(P)-dependent oxidoreductase</fullName>
    </submittedName>
</protein>
<dbReference type="InterPro" id="IPR036291">
    <property type="entry name" value="NAD(P)-bd_dom_sf"/>
</dbReference>
<dbReference type="Gene3D" id="3.30.70.3290">
    <property type="match status" value="1"/>
</dbReference>
<comment type="caution">
    <text evidence="7">The sequence shown here is derived from an EMBL/GenBank/DDBJ whole genome shotgun (WGS) entry which is preliminary data.</text>
</comment>
<sequence length="994" mass="103203">SVKGPFTDCGAVKGPFTADGGVWLGAVNGPRSVVLSGVEGPTLDVARRLGDAGCRTRRLAVSHAFHSGLMDPMLAEFGEVAKGLTYHEPSIPIVSTVELGADLTDPQYWVRQVRETVRFADAASAMASEGVGTFVELGPDTVLSALVGSGTAISLLRKDRDEPSTVVTALGRLHATGSTVDWNAYFAGTGARRVDLPTYAFQHERYWLREPETAGSVGGLAHPVLSGAVVSAEDGGVVCTGLLPAEVSDALLLELIIRAGDETGCGTVEEFTVDAPLAGDRAVQIVIGAEDDGRRRVSVFSKRADSWQRHGIGIVSAKHIPAEPADDSAFTEVSVPGAADDTAQLFGIHPALLDPILAEHGWPSVWRQVALHATGATVARVRLTAEGELSVHDPTGAPVLTASVEFGERPVSTEDAPGSLYRLSWIPLELGSAELTWTRDEQTTPADAVVLEVAEGNADRGQAAQAMTVDVLARLREWPAGPRGEATPLVILTTGAVDLSEKDGADPAAAAVCGLVRAAQAEHPGRFVLADTDGDLTTLGRALATGETQLVLREGQAYSPRLVPLEAPAQGSVGNGTVLITGGTGGLGACVAEHLVRTHGVDDLVLISRRGPDAPGAEELAANLSGLGAKVRIEACDAADREALATVLDGIPALAGVVHAAGVLDDGVVETLTAERVGTVFRPKVQAAWNLHELTRAARPGLFVLFSSIAGVLGNAGQANYAAANAFLDGLAGHRRALGLPAVSLAWGRWAGGMGGELGDTAAHRLSRIGFPPLTPEEGLALFDAGIAAATPVPVPVKLDRDALGAGLIPPILRDLVRVQRRRAGTADPGALTRRLAGLSVPERERALLDLVRTQAAQVLGHPGPASIQPSRGFLDLGFDSLTAVEFRAALAAETGLTLPATVVFDHPAPDALAKYLQAELAPAPGGDGPVAEQITRLAAALATVDPGDTDVDRLLRQLLSGWTARRPAAPQADLRSASPEDLLTLIDHEFGPR</sequence>
<keyword evidence="2" id="KW-0597">Phosphoprotein</keyword>
<keyword evidence="4" id="KW-0677">Repeat</keyword>
<dbReference type="InterPro" id="IPR050091">
    <property type="entry name" value="PKS_NRPS_Biosynth_Enz"/>
</dbReference>
<keyword evidence="1" id="KW-0596">Phosphopantetheine</keyword>
<proteinExistence type="predicted"/>
<dbReference type="InterPro" id="IPR020807">
    <property type="entry name" value="PKS_DH"/>
</dbReference>
<evidence type="ECO:0000313" key="7">
    <source>
        <dbReference type="EMBL" id="RJQ77863.1"/>
    </source>
</evidence>
<dbReference type="Gene3D" id="1.10.1200.10">
    <property type="entry name" value="ACP-like"/>
    <property type="match status" value="1"/>
</dbReference>
<evidence type="ECO:0000256" key="5">
    <source>
        <dbReference type="ARBA" id="ARBA00023315"/>
    </source>
</evidence>
<dbReference type="Pfam" id="PF08659">
    <property type="entry name" value="KR"/>
    <property type="match status" value="1"/>
</dbReference>
<accession>A0A419HNT9</accession>
<dbReference type="Pfam" id="PF00550">
    <property type="entry name" value="PP-binding"/>
    <property type="match status" value="1"/>
</dbReference>
<reference evidence="7 8" key="1">
    <citation type="submission" date="2018-09" db="EMBL/GenBank/DDBJ databases">
        <title>YIM PH 21725 draft genome.</title>
        <authorList>
            <person name="Miao C."/>
        </authorList>
    </citation>
    <scope>NUCLEOTIDE SEQUENCE [LARGE SCALE GENOMIC DNA]</scope>
    <source>
        <strain evidence="8">YIM PH21725</strain>
    </source>
</reference>
<dbReference type="InterPro" id="IPR016035">
    <property type="entry name" value="Acyl_Trfase/lysoPLipase"/>
</dbReference>
<dbReference type="InterPro" id="IPR014043">
    <property type="entry name" value="Acyl_transferase_dom"/>
</dbReference>
<dbReference type="Proteomes" id="UP000285112">
    <property type="component" value="Unassembled WGS sequence"/>
</dbReference>
<dbReference type="SMART" id="SM00822">
    <property type="entry name" value="PKS_KR"/>
    <property type="match status" value="1"/>
</dbReference>
<evidence type="ECO:0000256" key="2">
    <source>
        <dbReference type="ARBA" id="ARBA00022553"/>
    </source>
</evidence>
<dbReference type="PROSITE" id="PS50075">
    <property type="entry name" value="CARRIER"/>
    <property type="match status" value="1"/>
</dbReference>
<dbReference type="InterPro" id="IPR042104">
    <property type="entry name" value="PKS_dehydratase_sf"/>
</dbReference>
<dbReference type="Gene3D" id="3.10.129.110">
    <property type="entry name" value="Polyketide synthase dehydratase"/>
    <property type="match status" value="2"/>
</dbReference>
<dbReference type="PANTHER" id="PTHR43775">
    <property type="entry name" value="FATTY ACID SYNTHASE"/>
    <property type="match status" value="1"/>
</dbReference>
<evidence type="ECO:0000313" key="8">
    <source>
        <dbReference type="Proteomes" id="UP000285112"/>
    </source>
</evidence>
<dbReference type="SMART" id="SM01294">
    <property type="entry name" value="PKS_PP_betabranch"/>
    <property type="match status" value="1"/>
</dbReference>
<dbReference type="SUPFAM" id="SSF52151">
    <property type="entry name" value="FabD/lysophospholipase-like"/>
    <property type="match status" value="1"/>
</dbReference>
<dbReference type="InterPro" id="IPR020806">
    <property type="entry name" value="PKS_PP-bd"/>
</dbReference>
<dbReference type="CDD" id="cd08956">
    <property type="entry name" value="KR_3_FAS_SDR_x"/>
    <property type="match status" value="1"/>
</dbReference>
<feature type="domain" description="Carrier" evidence="6">
    <location>
        <begin position="846"/>
        <end position="921"/>
    </location>
</feature>
<evidence type="ECO:0000259" key="6">
    <source>
        <dbReference type="PROSITE" id="PS50075"/>
    </source>
</evidence>
<keyword evidence="5" id="KW-0012">Acyltransferase</keyword>
<dbReference type="SUPFAM" id="SSF55048">
    <property type="entry name" value="Probable ACP-binding domain of malonyl-CoA ACP transacylase"/>
    <property type="match status" value="1"/>
</dbReference>
<dbReference type="InterPro" id="IPR055123">
    <property type="entry name" value="SpnB-like_Rossmann"/>
</dbReference>
<dbReference type="Pfam" id="PF22953">
    <property type="entry name" value="SpnB_Rossmann"/>
    <property type="match status" value="1"/>
</dbReference>
<dbReference type="FunFam" id="1.10.1200.10:FF:000007">
    <property type="entry name" value="Probable polyketide synthase pks17"/>
    <property type="match status" value="1"/>
</dbReference>
<dbReference type="Gene3D" id="3.40.366.10">
    <property type="entry name" value="Malonyl-Coenzyme A Acyl Carrier Protein, domain 2"/>
    <property type="match status" value="1"/>
</dbReference>
<dbReference type="Gene3D" id="3.40.50.720">
    <property type="entry name" value="NAD(P)-binding Rossmann-like Domain"/>
    <property type="match status" value="1"/>
</dbReference>
<dbReference type="InterPro" id="IPR036736">
    <property type="entry name" value="ACP-like_sf"/>
</dbReference>
<dbReference type="SMART" id="SM00827">
    <property type="entry name" value="PKS_AT"/>
    <property type="match status" value="1"/>
</dbReference>
<gene>
    <name evidence="7" type="ORF">D5S19_28670</name>
</gene>
<dbReference type="SMART" id="SM00826">
    <property type="entry name" value="PKS_DH"/>
    <property type="match status" value="1"/>
</dbReference>
<dbReference type="InterPro" id="IPR057326">
    <property type="entry name" value="KR_dom"/>
</dbReference>
<feature type="non-terminal residue" evidence="7">
    <location>
        <position position="1"/>
    </location>
</feature>
<evidence type="ECO:0000256" key="1">
    <source>
        <dbReference type="ARBA" id="ARBA00022450"/>
    </source>
</evidence>
<dbReference type="SMART" id="SM00823">
    <property type="entry name" value="PKS_PP"/>
    <property type="match status" value="1"/>
</dbReference>
<dbReference type="InterPro" id="IPR009081">
    <property type="entry name" value="PP-bd_ACP"/>
</dbReference>
<dbReference type="GO" id="GO:0004312">
    <property type="term" value="F:fatty acid synthase activity"/>
    <property type="evidence" value="ECO:0007669"/>
    <property type="project" value="TreeGrafter"/>
</dbReference>